<evidence type="ECO:0000256" key="6">
    <source>
        <dbReference type="ARBA" id="ARBA00022801"/>
    </source>
</evidence>
<protein>
    <recommendedName>
        <fullName evidence="9">DDE Tnp4 domain-containing protein</fullName>
    </recommendedName>
</protein>
<organism evidence="10 11">
    <name type="scientific">Marchantia polymorpha subsp. ruderalis</name>
    <dbReference type="NCBI Taxonomy" id="1480154"/>
    <lineage>
        <taxon>Eukaryota</taxon>
        <taxon>Viridiplantae</taxon>
        <taxon>Streptophyta</taxon>
        <taxon>Embryophyta</taxon>
        <taxon>Marchantiophyta</taxon>
        <taxon>Marchantiopsida</taxon>
        <taxon>Marchantiidae</taxon>
        <taxon>Marchantiales</taxon>
        <taxon>Marchantiaceae</taxon>
        <taxon>Marchantia</taxon>
    </lineage>
</organism>
<feature type="compositionally biased region" description="Basic and acidic residues" evidence="8">
    <location>
        <begin position="107"/>
        <end position="118"/>
    </location>
</feature>
<evidence type="ECO:0000313" key="11">
    <source>
        <dbReference type="Proteomes" id="UP000077202"/>
    </source>
</evidence>
<keyword evidence="11" id="KW-1185">Reference proteome</keyword>
<evidence type="ECO:0000256" key="5">
    <source>
        <dbReference type="ARBA" id="ARBA00022723"/>
    </source>
</evidence>
<dbReference type="Pfam" id="PF13359">
    <property type="entry name" value="DDE_Tnp_4"/>
    <property type="match status" value="1"/>
</dbReference>
<evidence type="ECO:0000256" key="7">
    <source>
        <dbReference type="ARBA" id="ARBA00023242"/>
    </source>
</evidence>
<feature type="region of interest" description="Disordered" evidence="8">
    <location>
        <begin position="101"/>
        <end position="135"/>
    </location>
</feature>
<reference evidence="10" key="1">
    <citation type="submission" date="2016-03" db="EMBL/GenBank/DDBJ databases">
        <title>Mechanisms controlling the formation of the plant cell surface in tip-growing cells are functionally conserved among land plants.</title>
        <authorList>
            <person name="Honkanen S."/>
            <person name="Jones V.A."/>
            <person name="Morieri G."/>
            <person name="Champion C."/>
            <person name="Hetherington A.J."/>
            <person name="Kelly S."/>
            <person name="Saint-Marcoux D."/>
            <person name="Proust H."/>
            <person name="Prescott H."/>
            <person name="Dolan L."/>
        </authorList>
    </citation>
    <scope>NUCLEOTIDE SEQUENCE [LARGE SCALE GENOMIC DNA]</scope>
    <source>
        <tissue evidence="10">Whole gametophyte</tissue>
    </source>
</reference>
<comment type="caution">
    <text evidence="10">The sequence shown here is derived from an EMBL/GenBank/DDBJ whole genome shotgun (WGS) entry which is preliminary data.</text>
</comment>
<comment type="subcellular location">
    <subcellularLocation>
        <location evidence="2">Nucleus</location>
    </subcellularLocation>
</comment>
<dbReference type="EMBL" id="LVLJ01001475">
    <property type="protein sequence ID" value="OAE29302.1"/>
    <property type="molecule type" value="Genomic_DNA"/>
</dbReference>
<gene>
    <name evidence="10" type="ORF">AXG93_3102s1280</name>
</gene>
<accession>A0A176WA54</accession>
<evidence type="ECO:0000256" key="3">
    <source>
        <dbReference type="ARBA" id="ARBA00006958"/>
    </source>
</evidence>
<comment type="similarity">
    <text evidence="3">Belongs to the HARBI1 family.</text>
</comment>
<keyword evidence="4" id="KW-0540">Nuclease</keyword>
<evidence type="ECO:0000256" key="1">
    <source>
        <dbReference type="ARBA" id="ARBA00001968"/>
    </source>
</evidence>
<feature type="domain" description="DDE Tnp4" evidence="9">
    <location>
        <begin position="349"/>
        <end position="530"/>
    </location>
</feature>
<keyword evidence="7" id="KW-0539">Nucleus</keyword>
<dbReference type="GO" id="GO:0004518">
    <property type="term" value="F:nuclease activity"/>
    <property type="evidence" value="ECO:0007669"/>
    <property type="project" value="UniProtKB-KW"/>
</dbReference>
<dbReference type="AlphaFoldDB" id="A0A176WA54"/>
<dbReference type="InterPro" id="IPR027806">
    <property type="entry name" value="HARBI1_dom"/>
</dbReference>
<keyword evidence="6" id="KW-0378">Hydrolase</keyword>
<dbReference type="PANTHER" id="PTHR22930">
    <property type="match status" value="1"/>
</dbReference>
<dbReference type="InterPro" id="IPR045249">
    <property type="entry name" value="HARBI1-like"/>
</dbReference>
<evidence type="ECO:0000256" key="2">
    <source>
        <dbReference type="ARBA" id="ARBA00004123"/>
    </source>
</evidence>
<comment type="cofactor">
    <cofactor evidence="1">
        <name>a divalent metal cation</name>
        <dbReference type="ChEBI" id="CHEBI:60240"/>
    </cofactor>
</comment>
<dbReference type="GO" id="GO:0005634">
    <property type="term" value="C:nucleus"/>
    <property type="evidence" value="ECO:0007669"/>
    <property type="project" value="UniProtKB-SubCell"/>
</dbReference>
<dbReference type="GO" id="GO:0016787">
    <property type="term" value="F:hydrolase activity"/>
    <property type="evidence" value="ECO:0007669"/>
    <property type="project" value="UniProtKB-KW"/>
</dbReference>
<evidence type="ECO:0000259" key="9">
    <source>
        <dbReference type="Pfam" id="PF13359"/>
    </source>
</evidence>
<evidence type="ECO:0000313" key="10">
    <source>
        <dbReference type="EMBL" id="OAE29302.1"/>
    </source>
</evidence>
<proteinExistence type="inferred from homology"/>
<dbReference type="GO" id="GO:0046872">
    <property type="term" value="F:metal ion binding"/>
    <property type="evidence" value="ECO:0007669"/>
    <property type="project" value="UniProtKB-KW"/>
</dbReference>
<dbReference type="Proteomes" id="UP000077202">
    <property type="component" value="Unassembled WGS sequence"/>
</dbReference>
<evidence type="ECO:0000256" key="4">
    <source>
        <dbReference type="ARBA" id="ARBA00022722"/>
    </source>
</evidence>
<sequence length="598" mass="65506">MFRCGSSDCGSSEVDGSRLADERFEGVGSGVLSRRIALCRRPACLGKEWEDLEAPDIINLGSDEVRQFCRAELDQSRSQTTFMDELDASLMSVLEGRVSAQNQENDGGGREMAKELRGRGGSCAEAGARGEAATDADARSVRKRKLAVFAAAGAVVAIQTVLVAVPEIWQPLDDDESVERAAYQEGLHSWFGALNRAAWVLSASSGGGGGGWWVKPRSGVWFNTFLMNSHDDDRWLEALHMRRRTFLWVANSLEVHVRKQDTKWRPSIPVTVRVGATIYRLVKGADYYEVADKFGIGESSVHEIIGDCVPAIVKVFGHHVSFPRTAAGLARVSQGFQQLCGLPNCHGALDSCHVEIINPSGPDVKHYCNRTGHFSIVLQAVCDTSFAFLDVFCGFPGSASHAKVLHNSGLLERASAGNIVTAGPVLPINGGFQLRPYFLASAEFPLCPWLLPPFDRCGCFFYSDAVAPPSSPARLSYAQEQFNAHHERGRQHATHALSVLKGVFRVLGNGIRGRLELAPTIVHACCILYNIMIRRKDLDVKSMVLELLRSQQRPDEDVGNGHTHLMQHVEHFASPETLDDASGLEVRNQLAEFLVWDG</sequence>
<evidence type="ECO:0000256" key="8">
    <source>
        <dbReference type="SAM" id="MobiDB-lite"/>
    </source>
</evidence>
<dbReference type="PANTHER" id="PTHR22930:SF287">
    <property type="entry name" value="NUCLEASE HARBI1 ISOFORM X1"/>
    <property type="match status" value="1"/>
</dbReference>
<keyword evidence="5" id="KW-0479">Metal-binding</keyword>
<name>A0A176WA54_MARPO</name>